<proteinExistence type="predicted"/>
<evidence type="ECO:0000313" key="3">
    <source>
        <dbReference type="Proteomes" id="UP000186922"/>
    </source>
</evidence>
<protein>
    <recommendedName>
        <fullName evidence="1">DDE-1 domain-containing protein</fullName>
    </recommendedName>
</protein>
<dbReference type="Pfam" id="PF03184">
    <property type="entry name" value="DDE_1"/>
    <property type="match status" value="2"/>
</dbReference>
<dbReference type="GO" id="GO:0003677">
    <property type="term" value="F:DNA binding"/>
    <property type="evidence" value="ECO:0007669"/>
    <property type="project" value="TreeGrafter"/>
</dbReference>
<keyword evidence="3" id="KW-1185">Reference proteome</keyword>
<comment type="caution">
    <text evidence="2">The sequence shown here is derived from an EMBL/GenBank/DDBJ whole genome shotgun (WGS) entry which is preliminary data.</text>
</comment>
<dbReference type="OrthoDB" id="125347at2759"/>
<dbReference type="InterPro" id="IPR050863">
    <property type="entry name" value="CenT-Element_Derived"/>
</dbReference>
<dbReference type="AlphaFoldDB" id="A0A1D1W2E3"/>
<dbReference type="Proteomes" id="UP000186922">
    <property type="component" value="Unassembled WGS sequence"/>
</dbReference>
<accession>A0A1D1W2E3</accession>
<evidence type="ECO:0000313" key="2">
    <source>
        <dbReference type="EMBL" id="GAV05099.1"/>
    </source>
</evidence>
<dbReference type="InterPro" id="IPR004875">
    <property type="entry name" value="DDE_SF_endonuclease_dom"/>
</dbReference>
<dbReference type="PANTHER" id="PTHR19303">
    <property type="entry name" value="TRANSPOSON"/>
    <property type="match status" value="1"/>
</dbReference>
<dbReference type="PANTHER" id="PTHR19303:SF73">
    <property type="entry name" value="PROTEIN PDC2"/>
    <property type="match status" value="1"/>
</dbReference>
<feature type="domain" description="DDE-1" evidence="1">
    <location>
        <begin position="183"/>
        <end position="259"/>
    </location>
</feature>
<dbReference type="STRING" id="947166.A0A1D1W2E3"/>
<evidence type="ECO:0000259" key="1">
    <source>
        <dbReference type="Pfam" id="PF03184"/>
    </source>
</evidence>
<dbReference type="EMBL" id="BDGG01000011">
    <property type="protein sequence ID" value="GAV05099.1"/>
    <property type="molecule type" value="Genomic_DNA"/>
</dbReference>
<dbReference type="GO" id="GO:0005634">
    <property type="term" value="C:nucleus"/>
    <property type="evidence" value="ECO:0007669"/>
    <property type="project" value="TreeGrafter"/>
</dbReference>
<reference evidence="2 3" key="1">
    <citation type="journal article" date="2016" name="Nat. Commun.">
        <title>Extremotolerant tardigrade genome and improved radiotolerance of human cultured cells by tardigrade-unique protein.</title>
        <authorList>
            <person name="Hashimoto T."/>
            <person name="Horikawa D.D."/>
            <person name="Saito Y."/>
            <person name="Kuwahara H."/>
            <person name="Kozuka-Hata H."/>
            <person name="Shin-I T."/>
            <person name="Minakuchi Y."/>
            <person name="Ohishi K."/>
            <person name="Motoyama A."/>
            <person name="Aizu T."/>
            <person name="Enomoto A."/>
            <person name="Kondo K."/>
            <person name="Tanaka S."/>
            <person name="Hara Y."/>
            <person name="Koshikawa S."/>
            <person name="Sagara H."/>
            <person name="Miura T."/>
            <person name="Yokobori S."/>
            <person name="Miyagawa K."/>
            <person name="Suzuki Y."/>
            <person name="Kubo T."/>
            <person name="Oyama M."/>
            <person name="Kohara Y."/>
            <person name="Fujiyama A."/>
            <person name="Arakawa K."/>
            <person name="Katayama T."/>
            <person name="Toyoda A."/>
            <person name="Kunieda T."/>
        </authorList>
    </citation>
    <scope>NUCLEOTIDE SEQUENCE [LARGE SCALE GENOMIC DNA]</scope>
    <source>
        <strain evidence="2 3">YOKOZUNA-1</strain>
    </source>
</reference>
<name>A0A1D1W2E3_RAMVA</name>
<feature type="domain" description="DDE-1" evidence="1">
    <location>
        <begin position="119"/>
        <end position="182"/>
    </location>
</feature>
<organism evidence="2 3">
    <name type="scientific">Ramazzottius varieornatus</name>
    <name type="common">Water bear</name>
    <name type="synonym">Tardigrade</name>
    <dbReference type="NCBI Taxonomy" id="947166"/>
    <lineage>
        <taxon>Eukaryota</taxon>
        <taxon>Metazoa</taxon>
        <taxon>Ecdysozoa</taxon>
        <taxon>Tardigrada</taxon>
        <taxon>Eutardigrada</taxon>
        <taxon>Parachela</taxon>
        <taxon>Hypsibioidea</taxon>
        <taxon>Ramazzottiidae</taxon>
        <taxon>Ramazzottius</taxon>
    </lineage>
</organism>
<sequence>MDYDFRTLVFHLSFTDLKEKARLAAGNLYTENFKGSQGWVSGVLKRNQLQTVVLKGEEAESDPEVGEGWIQNKSTEILQKYKYADIFNCDETGSYCRYTPRKTLLKFGQRIKGGKKVTERISVRLCCSATGEKLPPLVIGRSKKPRAFTKVKLDFKKPGFTYANNKKAWMTRAVFTPWLKELNEKKKKNRSLVFLPPKQTSRIQPLDQGIIEAFQAHESAAKAVQNLEEYKMPLTILHSVEWIVKAWSEVNGSTIRNCFRKAGAFHMVEKK</sequence>
<gene>
    <name evidence="2" type="primary">RvY_15279</name>
    <name evidence="2" type="synonym">RvY_15279.1</name>
    <name evidence="2" type="ORF">RvY_15279-1</name>
</gene>